<dbReference type="OrthoDB" id="5415757at2"/>
<keyword evidence="1" id="KW-0145">Chemotaxis</keyword>
<organism evidence="7 8">
    <name type="scientific">Maridesulfovibrio salexigens (strain ATCC 14822 / DSM 2638 / NCIMB 8403 / VKM B-1763)</name>
    <name type="common">Desulfovibrio salexigens</name>
    <dbReference type="NCBI Taxonomy" id="526222"/>
    <lineage>
        <taxon>Bacteria</taxon>
        <taxon>Pseudomonadati</taxon>
        <taxon>Thermodesulfobacteriota</taxon>
        <taxon>Desulfovibrionia</taxon>
        <taxon>Desulfovibrionales</taxon>
        <taxon>Desulfovibrionaceae</taxon>
        <taxon>Maridesulfovibrio</taxon>
    </lineage>
</organism>
<evidence type="ECO:0000256" key="4">
    <source>
        <dbReference type="SAM" id="Phobius"/>
    </source>
</evidence>
<evidence type="ECO:0000313" key="7">
    <source>
        <dbReference type="EMBL" id="ACS80225.1"/>
    </source>
</evidence>
<dbReference type="Pfam" id="PF00015">
    <property type="entry name" value="MCPsignal"/>
    <property type="match status" value="1"/>
</dbReference>
<reference evidence="7 8" key="1">
    <citation type="submission" date="2009-06" db="EMBL/GenBank/DDBJ databases">
        <title>Complete sequence of Desulfovibrio salexigens DSM 2638.</title>
        <authorList>
            <consortium name="US DOE Joint Genome Institute"/>
            <person name="Lucas S."/>
            <person name="Copeland A."/>
            <person name="Lapidus A."/>
            <person name="Glavina del Rio T."/>
            <person name="Tice H."/>
            <person name="Bruce D."/>
            <person name="Goodwin L."/>
            <person name="Pitluck S."/>
            <person name="Munk A.C."/>
            <person name="Brettin T."/>
            <person name="Detter J.C."/>
            <person name="Han C."/>
            <person name="Tapia R."/>
            <person name="Larimer F."/>
            <person name="Land M."/>
            <person name="Hauser L."/>
            <person name="Kyrpides N."/>
            <person name="Anderson I."/>
            <person name="Wall J.D."/>
            <person name="Arkin A.P."/>
            <person name="Dehal P."/>
            <person name="Chivian D."/>
            <person name="Giles B."/>
            <person name="Hazen T.C."/>
        </authorList>
    </citation>
    <scope>NUCLEOTIDE SEQUENCE [LARGE SCALE GENOMIC DNA]</scope>
    <source>
        <strain evidence="8">ATCC 14822 / DSM 2638 / NCIMB 8403 / VKM B-1763</strain>
    </source>
</reference>
<accession>C6BW22</accession>
<evidence type="ECO:0000256" key="3">
    <source>
        <dbReference type="PROSITE-ProRule" id="PRU00284"/>
    </source>
</evidence>
<feature type="domain" description="Methyl-accepting transducer" evidence="5">
    <location>
        <begin position="464"/>
        <end position="679"/>
    </location>
</feature>
<dbReference type="Proteomes" id="UP000002601">
    <property type="component" value="Chromosome"/>
</dbReference>
<dbReference type="SMART" id="SM00283">
    <property type="entry name" value="MA"/>
    <property type="match status" value="1"/>
</dbReference>
<dbReference type="PANTHER" id="PTHR43531">
    <property type="entry name" value="PROTEIN ICFG"/>
    <property type="match status" value="1"/>
</dbReference>
<evidence type="ECO:0000313" key="8">
    <source>
        <dbReference type="Proteomes" id="UP000002601"/>
    </source>
</evidence>
<dbReference type="AlphaFoldDB" id="C6BW22"/>
<dbReference type="EMBL" id="CP001649">
    <property type="protein sequence ID" value="ACS80225.1"/>
    <property type="molecule type" value="Genomic_DNA"/>
</dbReference>
<protein>
    <submittedName>
        <fullName evidence="7">Methyl-accepting chemotaxis sensory transducer</fullName>
    </submittedName>
</protein>
<dbReference type="HOGENOM" id="CLU_000445_107_16_7"/>
<sequence length="723" mass="78726">MSLLDNFKIKTKFLGNIIIVLSLCASALGMYQFALTRSGNGYTDVLSKEVYISQQVQKAEIAMLEARRAEKDFMLRKDMKYPPRVEKSVAEIVAAMDSVSRVGHNTGVDEIANLASEIKNYALQYSKIFKEVVQSYVAKGLTPEEGVQGKFRSAAHMIMSRVPEFAVDDLYLEWLQMRRYEKDFMRTGAAKYRTRFFAAVNAYKEGLKNSECAKSAKEIQLKELKTYTQAMKRIMQGVPADVQTSLYLQARTSAGNMEKALISVFVPQVQSLILSVRRHEKDYLLRGSDKYVKKTLSSLENLKVAFADSSILEEDRLEIEKGIESYRAAFMSLVDENNRIAEQNNAMRDAVHAIEPELIKIRDMAAESMGQRTVALEAESGFFSKTAIGIGGAALFIGIVISLLVTNSIARPLRTAESTVMKMADGDLNQNVQSSSRDETGIMLNAMGNMIYKLRDVVTGVNSAVSNIAAGSEELAATAEAMSQGSSEQAASVEELSASINSVTRSIEKNVHNSRATSEIASKAAAKADESGQVVSGAVGAMKDIAERITIIEDIARQTNLLALNAAIEAARAGEHGKGFAVVAAEVRKLAERSGVAAGEISELSTSTLNVADRAIQMLNELVPEIGKTSDLVEEINATCAEQDETIKQIGAAVSQVEVATQTSASAAEEVSATSQELAGQAESLRRMMGYFRCDSEGHCEVDDLNETKALASADDYDGMDRF</sequence>
<dbReference type="GO" id="GO:0004888">
    <property type="term" value="F:transmembrane signaling receptor activity"/>
    <property type="evidence" value="ECO:0007669"/>
    <property type="project" value="InterPro"/>
</dbReference>
<dbReference type="SUPFAM" id="SSF58104">
    <property type="entry name" value="Methyl-accepting chemotaxis protein (MCP) signaling domain"/>
    <property type="match status" value="1"/>
</dbReference>
<dbReference type="SMART" id="SM01358">
    <property type="entry name" value="HBM"/>
    <property type="match status" value="1"/>
</dbReference>
<name>C6BW22_MARSD</name>
<keyword evidence="8" id="KW-1185">Reference proteome</keyword>
<dbReference type="InterPro" id="IPR032255">
    <property type="entry name" value="HBM"/>
</dbReference>
<feature type="domain" description="HAMP" evidence="6">
    <location>
        <begin position="407"/>
        <end position="459"/>
    </location>
</feature>
<dbReference type="PRINTS" id="PR00260">
    <property type="entry name" value="CHEMTRNSDUCR"/>
</dbReference>
<dbReference type="GO" id="GO:0007165">
    <property type="term" value="P:signal transduction"/>
    <property type="evidence" value="ECO:0007669"/>
    <property type="project" value="UniProtKB-KW"/>
</dbReference>
<dbReference type="eggNOG" id="COG0840">
    <property type="taxonomic scope" value="Bacteria"/>
</dbReference>
<evidence type="ECO:0000256" key="1">
    <source>
        <dbReference type="ARBA" id="ARBA00022500"/>
    </source>
</evidence>
<keyword evidence="3" id="KW-0807">Transducer</keyword>
<dbReference type="CDD" id="cd06225">
    <property type="entry name" value="HAMP"/>
    <property type="match status" value="1"/>
</dbReference>
<dbReference type="PANTHER" id="PTHR43531:SF11">
    <property type="entry name" value="METHYL-ACCEPTING CHEMOTAXIS PROTEIN 3"/>
    <property type="match status" value="1"/>
</dbReference>
<dbReference type="InterPro" id="IPR004089">
    <property type="entry name" value="MCPsignal_dom"/>
</dbReference>
<evidence type="ECO:0000259" key="5">
    <source>
        <dbReference type="PROSITE" id="PS50111"/>
    </source>
</evidence>
<dbReference type="PROSITE" id="PS50111">
    <property type="entry name" value="CHEMOTAXIS_TRANSDUC_2"/>
    <property type="match status" value="1"/>
</dbReference>
<feature type="transmembrane region" description="Helical" evidence="4">
    <location>
        <begin position="12"/>
        <end position="34"/>
    </location>
</feature>
<comment type="similarity">
    <text evidence="2">Belongs to the methyl-accepting chemotaxis (MCP) protein family.</text>
</comment>
<dbReference type="SMART" id="SM00304">
    <property type="entry name" value="HAMP"/>
    <property type="match status" value="1"/>
</dbReference>
<dbReference type="PROSITE" id="PS50885">
    <property type="entry name" value="HAMP"/>
    <property type="match status" value="1"/>
</dbReference>
<dbReference type="Pfam" id="PF00672">
    <property type="entry name" value="HAMP"/>
    <property type="match status" value="1"/>
</dbReference>
<dbReference type="InterPro" id="IPR003660">
    <property type="entry name" value="HAMP_dom"/>
</dbReference>
<keyword evidence="4" id="KW-0472">Membrane</keyword>
<dbReference type="STRING" id="526222.Desal_2167"/>
<dbReference type="GO" id="GO:0005886">
    <property type="term" value="C:plasma membrane"/>
    <property type="evidence" value="ECO:0007669"/>
    <property type="project" value="TreeGrafter"/>
</dbReference>
<dbReference type="RefSeq" id="WP_015852041.1">
    <property type="nucleotide sequence ID" value="NC_012881.1"/>
</dbReference>
<dbReference type="InterPro" id="IPR004090">
    <property type="entry name" value="Chemotax_Me-accpt_rcpt"/>
</dbReference>
<evidence type="ECO:0000259" key="6">
    <source>
        <dbReference type="PROSITE" id="PS50885"/>
    </source>
</evidence>
<dbReference type="Gene3D" id="1.10.287.950">
    <property type="entry name" value="Methyl-accepting chemotaxis protein"/>
    <property type="match status" value="1"/>
</dbReference>
<evidence type="ECO:0000256" key="2">
    <source>
        <dbReference type="ARBA" id="ARBA00029447"/>
    </source>
</evidence>
<proteinExistence type="inferred from homology"/>
<keyword evidence="4" id="KW-0812">Transmembrane</keyword>
<dbReference type="GO" id="GO:0006935">
    <property type="term" value="P:chemotaxis"/>
    <property type="evidence" value="ECO:0007669"/>
    <property type="project" value="UniProtKB-KW"/>
</dbReference>
<gene>
    <name evidence="7" type="ordered locus">Desal_2167</name>
</gene>
<dbReference type="KEGG" id="dsa:Desal_2167"/>
<keyword evidence="4" id="KW-1133">Transmembrane helix</keyword>
<dbReference type="InterPro" id="IPR051310">
    <property type="entry name" value="MCP_chemotaxis"/>
</dbReference>